<feature type="compositionally biased region" description="Basic and acidic residues" evidence="5">
    <location>
        <begin position="1279"/>
        <end position="1289"/>
    </location>
</feature>
<feature type="compositionally biased region" description="Low complexity" evidence="5">
    <location>
        <begin position="360"/>
        <end position="369"/>
    </location>
</feature>
<dbReference type="Proteomes" id="UP000749646">
    <property type="component" value="Unassembled WGS sequence"/>
</dbReference>
<dbReference type="PROSITE" id="PS50238">
    <property type="entry name" value="RHOGAP"/>
    <property type="match status" value="1"/>
</dbReference>
<feature type="domain" description="Rho-GAP" evidence="6">
    <location>
        <begin position="245"/>
        <end position="510"/>
    </location>
</feature>
<evidence type="ECO:0000259" key="6">
    <source>
        <dbReference type="PROSITE" id="PS50238"/>
    </source>
</evidence>
<feature type="compositionally biased region" description="Low complexity" evidence="5">
    <location>
        <begin position="60"/>
        <end position="76"/>
    </location>
</feature>
<dbReference type="InterPro" id="IPR016024">
    <property type="entry name" value="ARM-type_fold"/>
</dbReference>
<name>A0A9P6INC6_9FUNG</name>
<keyword evidence="4" id="KW-0539">Nucleus</keyword>
<evidence type="ECO:0000256" key="3">
    <source>
        <dbReference type="ARBA" id="ARBA00021502"/>
    </source>
</evidence>
<evidence type="ECO:0000313" key="7">
    <source>
        <dbReference type="EMBL" id="KAF9941329.1"/>
    </source>
</evidence>
<dbReference type="OrthoDB" id="20900at2759"/>
<dbReference type="GO" id="GO:0005634">
    <property type="term" value="C:nucleus"/>
    <property type="evidence" value="ECO:0007669"/>
    <property type="project" value="UniProtKB-SubCell"/>
</dbReference>
<comment type="similarity">
    <text evidence="2">Belongs to the RIX1/PELP1 family.</text>
</comment>
<evidence type="ECO:0000313" key="8">
    <source>
        <dbReference type="Proteomes" id="UP000749646"/>
    </source>
</evidence>
<dbReference type="SUPFAM" id="SSF48371">
    <property type="entry name" value="ARM repeat"/>
    <property type="match status" value="1"/>
</dbReference>
<reference evidence="7" key="1">
    <citation type="journal article" date="2020" name="Fungal Divers.">
        <title>Resolving the Mortierellaceae phylogeny through synthesis of multi-gene phylogenetics and phylogenomics.</title>
        <authorList>
            <person name="Vandepol N."/>
            <person name="Liber J."/>
            <person name="Desiro A."/>
            <person name="Na H."/>
            <person name="Kennedy M."/>
            <person name="Barry K."/>
            <person name="Grigoriev I.V."/>
            <person name="Miller A.N."/>
            <person name="O'Donnell K."/>
            <person name="Stajich J.E."/>
            <person name="Bonito G."/>
        </authorList>
    </citation>
    <scope>NUCLEOTIDE SEQUENCE</scope>
    <source>
        <strain evidence="7">MES-2147</strain>
    </source>
</reference>
<feature type="region of interest" description="Disordered" evidence="5">
    <location>
        <begin position="351"/>
        <end position="373"/>
    </location>
</feature>
<accession>A0A9P6INC6</accession>
<dbReference type="PANTHER" id="PTHR34105">
    <property type="entry name" value="PROLINE-, GLUTAMIC ACID- AND LEUCINE-RICH PROTEIN 1"/>
    <property type="match status" value="1"/>
</dbReference>
<comment type="caution">
    <text evidence="7">The sequence shown here is derived from an EMBL/GenBank/DDBJ whole genome shotgun (WGS) entry which is preliminary data.</text>
</comment>
<gene>
    <name evidence="7" type="primary">PELP1</name>
    <name evidence="7" type="ORF">BGZ65_004227</name>
</gene>
<dbReference type="SUPFAM" id="SSF48350">
    <property type="entry name" value="GTPase activation domain, GAP"/>
    <property type="match status" value="1"/>
</dbReference>
<dbReference type="GO" id="GO:0007165">
    <property type="term" value="P:signal transduction"/>
    <property type="evidence" value="ECO:0007669"/>
    <property type="project" value="InterPro"/>
</dbReference>
<dbReference type="InterPro" id="IPR008936">
    <property type="entry name" value="Rho_GTPase_activation_prot"/>
</dbReference>
<feature type="region of interest" description="Disordered" evidence="5">
    <location>
        <begin position="1"/>
        <end position="180"/>
    </location>
</feature>
<dbReference type="GO" id="GO:0006364">
    <property type="term" value="P:rRNA processing"/>
    <property type="evidence" value="ECO:0007669"/>
    <property type="project" value="TreeGrafter"/>
</dbReference>
<dbReference type="PANTHER" id="PTHR34105:SF1">
    <property type="entry name" value="PROLINE-, GLUTAMIC ACID- AND LEUCINE-RICH PROTEIN 1"/>
    <property type="match status" value="1"/>
</dbReference>
<comment type="subcellular location">
    <subcellularLocation>
        <location evidence="1">Nucleus</location>
    </subcellularLocation>
</comment>
<feature type="compositionally biased region" description="Basic and acidic residues" evidence="5">
    <location>
        <begin position="18"/>
        <end position="29"/>
    </location>
</feature>
<keyword evidence="8" id="KW-1185">Reference proteome</keyword>
<evidence type="ECO:0000256" key="2">
    <source>
        <dbReference type="ARBA" id="ARBA00010511"/>
    </source>
</evidence>
<evidence type="ECO:0000256" key="5">
    <source>
        <dbReference type="SAM" id="MobiDB-lite"/>
    </source>
</evidence>
<feature type="region of interest" description="Disordered" evidence="5">
    <location>
        <begin position="1255"/>
        <end position="1368"/>
    </location>
</feature>
<dbReference type="Pfam" id="PF08167">
    <property type="entry name" value="RIX1"/>
    <property type="match status" value="1"/>
</dbReference>
<evidence type="ECO:0000256" key="1">
    <source>
        <dbReference type="ARBA" id="ARBA00004123"/>
    </source>
</evidence>
<sequence>MSIKSRSSKASVPAAKRRQLDDSNKEQKRILRFSSSSTTNQQSQDSDRRQYPRFLRVHSTDLSRGLSSISSFSVLSSDRRSSRVELASESEQVQNDQGKIKKKSSRSSFTALFHSRSRSMPMLEEIDPTPSQVSDDLYRSATPAPTQGSKRPNADDSEQEGYHKAESLDLEPMMTNSSAPTSFNLRKKLRSKALSKLQERALAATQSRLLYQLRLPRWGTKGGIGTGEMMVNLETTGVFIPTGGQRLRAEFVYRTVMQCADEIRRRGLDHSNIFNNPSPKKVISSMIALLLDQDRCDLYPLQCLRIDTVAGLFLNLLSQMSNPVIPYAVMDHYLEHGGLSAKSPILLPESTLSTRRQQEPSTSSTSGPSMTCEGGSSSGFFTFDALSPSLPVLPSRGPTHVTISWAREYFDLPAFLDVLPAMNRVILLEVLHLCQEVLSHQGQNRVTITRLAQQVAPALFSTVFDHKILGGMSGGSVRCSIHGDNISPEEGTRAENNLFTVILVRFLYLTSTRNVASNVASRNVNSSGIDSNANATGRVGEGDSVTTSSDVVTESIYYNPGGTSFRKSQEKLQQEHLKYHRRMERSYQEMEIHQRPPQHFGVYSASQKQQQQQTLYGYSINQSQERIVPDIVVSMDTDIQPYKAPMSTVVQATPVTLLDSLIRRYLKDDLTSREYVPFVLEAITHHRLLHDRHDQAISDAHSGQKQQSTQHRIWTQRVRALLESQQPATLEAIITTLSELFAKTAKRPDLRSDVASKHLPDFYNHILNHKDKKELLSTILKALTQSVTLFPTTFRLAVDKTEALCVACMDGRFDLEPELINAAATCFAALHWAGGKNPNHPTERITPSEQWRANLQEVVKAMHRCLNILFSTLDEDKADESDMAGRNKYLTNMPAPDGDPTHKYPQMFGRFINLSKALIACLTSPTKESVHLPLNNLVALLTRVYNVNTKTPMSDARGVDPQEYYILISGLSSLHLASNEVLKILLTLAQDHLVRHMSHLAMITIKLIRHTSGGSMSTTLRTSTYSIVETSNPLEIGTGGSNLNNRANNHTNTTRQKGGAGKNRRGHSSAAAVGHGSSAANSVGDEEMVSPQVFVAAANILALVLTTTGPNLAPHARVAADTLVVTHLLNSQHHVNPIEPATSSEPTSFYTAAVRAQLYKTLVASISSPGGTQSNLVPLSVGVFKAGLNDTEKYVRDSCTLALTVCDLIMHSRMPPMQRARISHVAQKADKGEEKAIVQETGSMLFGDYEVQESAMKRGGKDDNEEQDDDSAEEEDSDVEMKNETDKSDPSSLSKQRTTGPVIGQEQDLKGTMFSHKEEHQSGSGSNSIGFEANKTVSSTTTSSSSSSSNPVAAATTRQTEKEESQCTAMKVATMTTTATTTTSTLAMTTQIAQGTSDIALSSMSTGGGLDNSGEDDEDIVIPTIVMEDDDDDDDDMDSD</sequence>
<dbReference type="InterPro" id="IPR000198">
    <property type="entry name" value="RhoGAP_dom"/>
</dbReference>
<dbReference type="Gene3D" id="1.10.555.10">
    <property type="entry name" value="Rho GTPase activation protein"/>
    <property type="match status" value="1"/>
</dbReference>
<feature type="compositionally biased region" description="Low complexity" evidence="5">
    <location>
        <begin position="1042"/>
        <end position="1054"/>
    </location>
</feature>
<protein>
    <recommendedName>
        <fullName evidence="3">Pre-rRNA-processing protein RIX1</fullName>
    </recommendedName>
</protein>
<evidence type="ECO:0000256" key="4">
    <source>
        <dbReference type="ARBA" id="ARBA00023242"/>
    </source>
</evidence>
<dbReference type="InterPro" id="IPR012583">
    <property type="entry name" value="RIX1_N"/>
</dbReference>
<feature type="region of interest" description="Disordered" evidence="5">
    <location>
        <begin position="1036"/>
        <end position="1083"/>
    </location>
</feature>
<feature type="compositionally biased region" description="Low complexity" evidence="5">
    <location>
        <begin position="1068"/>
        <end position="1083"/>
    </location>
</feature>
<feature type="compositionally biased region" description="Polar residues" evidence="5">
    <location>
        <begin position="1"/>
        <end position="10"/>
    </location>
</feature>
<feature type="compositionally biased region" description="Low complexity" evidence="5">
    <location>
        <begin position="1338"/>
        <end position="1349"/>
    </location>
</feature>
<feature type="compositionally biased region" description="Low complexity" evidence="5">
    <location>
        <begin position="34"/>
        <end position="44"/>
    </location>
</feature>
<organism evidence="7 8">
    <name type="scientific">Modicella reniformis</name>
    <dbReference type="NCBI Taxonomy" id="1440133"/>
    <lineage>
        <taxon>Eukaryota</taxon>
        <taxon>Fungi</taxon>
        <taxon>Fungi incertae sedis</taxon>
        <taxon>Mucoromycota</taxon>
        <taxon>Mortierellomycotina</taxon>
        <taxon>Mortierellomycetes</taxon>
        <taxon>Mortierellales</taxon>
        <taxon>Mortierellaceae</taxon>
        <taxon>Modicella</taxon>
    </lineage>
</organism>
<feature type="compositionally biased region" description="Polar residues" evidence="5">
    <location>
        <begin position="1290"/>
        <end position="1299"/>
    </location>
</feature>
<dbReference type="EMBL" id="JAAAHW010009420">
    <property type="protein sequence ID" value="KAF9941329.1"/>
    <property type="molecule type" value="Genomic_DNA"/>
</dbReference>
<proteinExistence type="inferred from homology"/>
<feature type="compositionally biased region" description="Acidic residues" evidence="5">
    <location>
        <begin position="1263"/>
        <end position="1278"/>
    </location>
</feature>